<organism evidence="4 5">
    <name type="scientific">Sporidiobolus salmonicolor</name>
    <name type="common">Yeast-like fungus</name>
    <name type="synonym">Sporobolomyces salmonicolor</name>
    <dbReference type="NCBI Taxonomy" id="5005"/>
    <lineage>
        <taxon>Eukaryota</taxon>
        <taxon>Fungi</taxon>
        <taxon>Dikarya</taxon>
        <taxon>Basidiomycota</taxon>
        <taxon>Pucciniomycotina</taxon>
        <taxon>Microbotryomycetes</taxon>
        <taxon>Sporidiobolales</taxon>
        <taxon>Sporidiobolaceae</taxon>
        <taxon>Sporobolomyces</taxon>
    </lineage>
</organism>
<evidence type="ECO:0000313" key="4">
    <source>
        <dbReference type="EMBL" id="CEQ40213.1"/>
    </source>
</evidence>
<dbReference type="Proteomes" id="UP000243876">
    <property type="component" value="Unassembled WGS sequence"/>
</dbReference>
<dbReference type="PROSITE" id="PS50820">
    <property type="entry name" value="LCCL"/>
    <property type="match status" value="1"/>
</dbReference>
<dbReference type="PANTHER" id="PTHR31331">
    <property type="entry name" value="LCCL DOMAIN PROTEIN (AFU_ORTHOLOGUE AFUA_5G08630)"/>
    <property type="match status" value="1"/>
</dbReference>
<feature type="transmembrane region" description="Helical" evidence="2">
    <location>
        <begin position="197"/>
        <end position="218"/>
    </location>
</feature>
<dbReference type="InterPro" id="IPR004043">
    <property type="entry name" value="LCCL"/>
</dbReference>
<proteinExistence type="predicted"/>
<gene>
    <name evidence="4" type="primary">SPOSA6832_01803</name>
</gene>
<feature type="transmembrane region" description="Helical" evidence="2">
    <location>
        <begin position="478"/>
        <end position="496"/>
    </location>
</feature>
<accession>A0A0D6EKH6</accession>
<feature type="region of interest" description="Disordered" evidence="1">
    <location>
        <begin position="73"/>
        <end position="116"/>
    </location>
</feature>
<reference evidence="5" key="1">
    <citation type="submission" date="2015-02" db="EMBL/GenBank/DDBJ databases">
        <authorList>
            <person name="Gon?alves P."/>
        </authorList>
    </citation>
    <scope>NUCLEOTIDE SEQUENCE [LARGE SCALE GENOMIC DNA]</scope>
</reference>
<dbReference type="EMBL" id="CENE01000005">
    <property type="protein sequence ID" value="CEQ40213.1"/>
    <property type="molecule type" value="Genomic_DNA"/>
</dbReference>
<feature type="region of interest" description="Disordered" evidence="1">
    <location>
        <begin position="30"/>
        <end position="57"/>
    </location>
</feature>
<feature type="domain" description="LCCL" evidence="3">
    <location>
        <begin position="274"/>
        <end position="330"/>
    </location>
</feature>
<dbReference type="OrthoDB" id="441660at2759"/>
<evidence type="ECO:0000259" key="3">
    <source>
        <dbReference type="PROSITE" id="PS50820"/>
    </source>
</evidence>
<dbReference type="PANTHER" id="PTHR31331:SF1">
    <property type="entry name" value="CYSTEINE RICH SECRETORY PROTEIN LCCL DOMAIN CONTAINING 2"/>
    <property type="match status" value="1"/>
</dbReference>
<dbReference type="Pfam" id="PF03815">
    <property type="entry name" value="LCCL"/>
    <property type="match status" value="1"/>
</dbReference>
<evidence type="ECO:0000256" key="2">
    <source>
        <dbReference type="SAM" id="Phobius"/>
    </source>
</evidence>
<dbReference type="InterPro" id="IPR036609">
    <property type="entry name" value="LCCL_sf"/>
</dbReference>
<dbReference type="SUPFAM" id="SSF69848">
    <property type="entry name" value="LCCL domain"/>
    <property type="match status" value="1"/>
</dbReference>
<keyword evidence="2" id="KW-1133">Transmembrane helix</keyword>
<feature type="transmembrane region" description="Helical" evidence="2">
    <location>
        <begin position="508"/>
        <end position="529"/>
    </location>
</feature>
<keyword evidence="2" id="KW-0472">Membrane</keyword>
<protein>
    <submittedName>
        <fullName evidence="4">SPOSA6832_01803-mRNA-1:cds</fullName>
    </submittedName>
</protein>
<name>A0A0D6EKH6_SPOSA</name>
<feature type="compositionally biased region" description="Low complexity" evidence="1">
    <location>
        <begin position="101"/>
        <end position="113"/>
    </location>
</feature>
<keyword evidence="2" id="KW-0812">Transmembrane</keyword>
<dbReference type="AlphaFoldDB" id="A0A0D6EKH6"/>
<evidence type="ECO:0000256" key="1">
    <source>
        <dbReference type="SAM" id="MobiDB-lite"/>
    </source>
</evidence>
<feature type="transmembrane region" description="Helical" evidence="2">
    <location>
        <begin position="535"/>
        <end position="552"/>
    </location>
</feature>
<feature type="transmembrane region" description="Helical" evidence="2">
    <location>
        <begin position="379"/>
        <end position="396"/>
    </location>
</feature>
<evidence type="ECO:0000313" key="5">
    <source>
        <dbReference type="Proteomes" id="UP000243876"/>
    </source>
</evidence>
<dbReference type="InterPro" id="IPR051957">
    <property type="entry name" value="CRISP-LCCL_domain"/>
</dbReference>
<keyword evidence="5" id="KW-1185">Reference proteome</keyword>
<feature type="transmembrane region" description="Helical" evidence="2">
    <location>
        <begin position="445"/>
        <end position="466"/>
    </location>
</feature>
<dbReference type="Gene3D" id="2.170.130.20">
    <property type="entry name" value="LCCL-like domain"/>
    <property type="match status" value="1"/>
</dbReference>
<sequence length="696" mass="77159">MPSEGNTGSTNPFFAVQPTSPLELGEIVAAPQHPAHRRHETDATLASSIDEGDKLKQDEVLAEEGLRADVLEHTSRQAKSSRGSLVGRLKEWKGRVGGSNGSESDGSGSRSPSQRIPEGVILAPIGPWQMRFDDWLVRLQMRRPRLGSALLWVRGPSPAHIETVMPPFPLPIFGPLLFRLETWCTARLMPIQRRRHYITPLFFLAWLLALTFLVRASFFTSYWEMNDGCGINGTGCEPFSNYSYIFRCPAQTLDTQLLNYRTIGADEVIFEPLVVGGMDDLSTYRADSWICAAAIHHGLFGNRRGGCGELQLVGEFENYEGGKRNGVNSIGFPSAFPSSYRFVDSVEQGGCRDLRNDILGFDVAMTVIFSFFIRPAPQAFFWGLFVFGYWHVVLASDPTTMPPDVSTGFKYFLPALFVAESFWRHCWRFVVPAFEKSGFMIERTVWYLAGFWMGLLVNISLAWIPIDRLTPSDISREPGGLIAVICIAIFLFFAILNQLRVIRRTGWFFFYLKWYAVGGIVIGILSALPGLEFRLHHYVAGICLMAGTAFVTRPSAIFQGFLMGLFLDGIGRWGFDSILETAEELVGDGTLGTSLPNFLTNSTNFASFVSNGFIQWMSVDQAGVSSEGWNGFALLVDDVLRQTGAATNFSLAGLDTTIPHFFRLAYQDDGTSGDFTKAATAYLSNNTWINPASGAS</sequence>